<keyword evidence="3" id="KW-0813">Transport</keyword>
<sequence length="750" mass="81349">MSLPSGSVPIPSVPVPAPQEESQSKRSRMMQSSLELVFSYSRHQQLRYGGSAPSFIESSSSKSPSTDQRGSGQSGEEEEIEERDVSGRWADIESAAGRGRRQSGISPIGRDEDPEIIFEEEEEEIQPASHHYRTASDEPSFFHSDPLPASRANDTSPMPSSQASPVIPPSIGGKGLISINMFSPRVTSSNLSTSYGTRSSGSQTPLPGRIPRDFNASGISRAEDVDTDERTGLVKGTDTGYGALSDRDEEGNVRVRQKHKYPQGQSTDGQTLFNATAVLVGIGLLSMPLAFAYAGWVGGTVMLLGFGWLTCYTAKLLAHLIRSDPSLMGYTDIGVRALGPWAGGGIHVLFCMELFALGVALIVLFGDTLNALYPNISSNTWKEIGFIFILPTALMPLRLLSLPSLLSSVSSLLLILVLLIDGLIRPIAPGSLRNPMPTSLWPEWGGSNWLGGIGLVLAGFGGHAVMPSLARDMKRPESFDRVVNKAFTIATAISFIAGAAGYLMIGQTVSDEITRDLMQDKYHYPHLLNLFALWMIVINPLTKFGLSSRPLNITLESILGISPTTGIHIEDESTFHTSEADESDPLGSGTKSDRGERRLSSMSIARSRARRESRGMGESDWSYRSFPRRPSEIAPIKTSSPSEERRNTVLRVMSRTVVTALCVVTAVLLPGFGRVMAFLGSFSAFLICIILPLLFYIRLAPRLDPSTESTPSARWHRTAHWIMVGVCTVFMIAGTVWAFLPGSGHGELDP</sequence>
<dbReference type="PANTHER" id="PTHR22950:SF692">
    <property type="entry name" value="TRANSMEMBRANE AMINO ACID TRANSPORTER FAMILY PROTEIN"/>
    <property type="match status" value="1"/>
</dbReference>
<dbReference type="Pfam" id="PF01490">
    <property type="entry name" value="Aa_trans"/>
    <property type="match status" value="1"/>
</dbReference>
<name>A0ABZ1DD63_9TREE</name>
<reference evidence="11 12" key="1">
    <citation type="submission" date="2024-01" db="EMBL/GenBank/DDBJ databases">
        <title>Comparative genomics of Cryptococcus and Kwoniella reveals pathogenesis evolution and contrasting modes of karyotype evolution via chromosome fusion or intercentromeric recombination.</title>
        <authorList>
            <person name="Coelho M.A."/>
            <person name="David-Palma M."/>
            <person name="Shea T."/>
            <person name="Bowers K."/>
            <person name="McGinley-Smith S."/>
            <person name="Mohammad A.W."/>
            <person name="Gnirke A."/>
            <person name="Yurkov A.M."/>
            <person name="Nowrousian M."/>
            <person name="Sun S."/>
            <person name="Cuomo C.A."/>
            <person name="Heitman J."/>
        </authorList>
    </citation>
    <scope>NUCLEOTIDE SEQUENCE [LARGE SCALE GENOMIC DNA]</scope>
    <source>
        <strain evidence="11">CBS 11374</strain>
    </source>
</reference>
<evidence type="ECO:0000256" key="6">
    <source>
        <dbReference type="ARBA" id="ARBA00022989"/>
    </source>
</evidence>
<keyword evidence="6 9" id="KW-1133">Transmembrane helix</keyword>
<comment type="similarity">
    <text evidence="2">Belongs to the amino acid/polyamine transporter 2 family.</text>
</comment>
<keyword evidence="5" id="KW-0029">Amino-acid transport</keyword>
<feature type="transmembrane region" description="Helical" evidence="9">
    <location>
        <begin position="300"/>
        <end position="321"/>
    </location>
</feature>
<feature type="compositionally biased region" description="Polar residues" evidence="8">
    <location>
        <begin position="152"/>
        <end position="164"/>
    </location>
</feature>
<proteinExistence type="inferred from homology"/>
<feature type="transmembrane region" description="Helical" evidence="9">
    <location>
        <begin position="718"/>
        <end position="740"/>
    </location>
</feature>
<feature type="transmembrane region" description="Helical" evidence="9">
    <location>
        <begin position="384"/>
        <end position="402"/>
    </location>
</feature>
<feature type="compositionally biased region" description="Basic and acidic residues" evidence="8">
    <location>
        <begin position="221"/>
        <end position="232"/>
    </location>
</feature>
<evidence type="ECO:0000259" key="10">
    <source>
        <dbReference type="Pfam" id="PF01490"/>
    </source>
</evidence>
<feature type="compositionally biased region" description="Low complexity" evidence="8">
    <location>
        <begin position="51"/>
        <end position="65"/>
    </location>
</feature>
<feature type="domain" description="Amino acid transporter transmembrane" evidence="10">
    <location>
        <begin position="266"/>
        <end position="736"/>
    </location>
</feature>
<dbReference type="RefSeq" id="XP_062795680.1">
    <property type="nucleotide sequence ID" value="XM_062939629.1"/>
</dbReference>
<feature type="transmembrane region" description="Helical" evidence="9">
    <location>
        <begin position="675"/>
        <end position="697"/>
    </location>
</feature>
<keyword evidence="12" id="KW-1185">Reference proteome</keyword>
<evidence type="ECO:0000256" key="4">
    <source>
        <dbReference type="ARBA" id="ARBA00022692"/>
    </source>
</evidence>
<feature type="region of interest" description="Disordered" evidence="8">
    <location>
        <begin position="575"/>
        <end position="624"/>
    </location>
</feature>
<keyword evidence="7 9" id="KW-0472">Membrane</keyword>
<evidence type="ECO:0000256" key="2">
    <source>
        <dbReference type="ARBA" id="ARBA00008066"/>
    </source>
</evidence>
<dbReference type="PANTHER" id="PTHR22950">
    <property type="entry name" value="AMINO ACID TRANSPORTER"/>
    <property type="match status" value="1"/>
</dbReference>
<feature type="compositionally biased region" description="Polar residues" evidence="8">
    <location>
        <begin position="192"/>
        <end position="205"/>
    </location>
</feature>
<comment type="subcellular location">
    <subcellularLocation>
        <location evidence="1">Membrane</location>
        <topology evidence="1">Multi-pass membrane protein</topology>
    </subcellularLocation>
</comment>
<feature type="transmembrane region" description="Helical" evidence="9">
    <location>
        <begin position="524"/>
        <end position="542"/>
    </location>
</feature>
<evidence type="ECO:0000256" key="1">
    <source>
        <dbReference type="ARBA" id="ARBA00004141"/>
    </source>
</evidence>
<evidence type="ECO:0000256" key="3">
    <source>
        <dbReference type="ARBA" id="ARBA00022448"/>
    </source>
</evidence>
<dbReference type="GeneID" id="87960070"/>
<evidence type="ECO:0000256" key="5">
    <source>
        <dbReference type="ARBA" id="ARBA00022970"/>
    </source>
</evidence>
<gene>
    <name evidence="11" type="ORF">IL334_007940</name>
</gene>
<feature type="region of interest" description="Disordered" evidence="8">
    <location>
        <begin position="1"/>
        <end position="31"/>
    </location>
</feature>
<dbReference type="InterPro" id="IPR013057">
    <property type="entry name" value="AA_transpt_TM"/>
</dbReference>
<feature type="transmembrane region" description="Helical" evidence="9">
    <location>
        <begin position="409"/>
        <end position="428"/>
    </location>
</feature>
<feature type="compositionally biased region" description="Low complexity" evidence="8">
    <location>
        <begin position="1"/>
        <end position="10"/>
    </location>
</feature>
<dbReference type="EMBL" id="CP141891">
    <property type="protein sequence ID" value="WRT70941.1"/>
    <property type="molecule type" value="Genomic_DNA"/>
</dbReference>
<evidence type="ECO:0000256" key="7">
    <source>
        <dbReference type="ARBA" id="ARBA00023136"/>
    </source>
</evidence>
<accession>A0ABZ1DD63</accession>
<feature type="transmembrane region" description="Helical" evidence="9">
    <location>
        <begin position="482"/>
        <end position="504"/>
    </location>
</feature>
<feature type="region of interest" description="Disordered" evidence="8">
    <location>
        <begin position="49"/>
        <end position="168"/>
    </location>
</feature>
<feature type="compositionally biased region" description="Acidic residues" evidence="8">
    <location>
        <begin position="112"/>
        <end position="125"/>
    </location>
</feature>
<evidence type="ECO:0000256" key="9">
    <source>
        <dbReference type="SAM" id="Phobius"/>
    </source>
</evidence>
<evidence type="ECO:0000256" key="8">
    <source>
        <dbReference type="SAM" id="MobiDB-lite"/>
    </source>
</evidence>
<organism evidence="11 12">
    <name type="scientific">Kwoniella shivajii</name>
    <dbReference type="NCBI Taxonomy" id="564305"/>
    <lineage>
        <taxon>Eukaryota</taxon>
        <taxon>Fungi</taxon>
        <taxon>Dikarya</taxon>
        <taxon>Basidiomycota</taxon>
        <taxon>Agaricomycotina</taxon>
        <taxon>Tremellomycetes</taxon>
        <taxon>Tremellales</taxon>
        <taxon>Cryptococcaceae</taxon>
        <taxon>Kwoniella</taxon>
    </lineage>
</organism>
<evidence type="ECO:0000313" key="11">
    <source>
        <dbReference type="EMBL" id="WRT70941.1"/>
    </source>
</evidence>
<dbReference type="Proteomes" id="UP001329825">
    <property type="component" value="Chromosome 11"/>
</dbReference>
<protein>
    <recommendedName>
        <fullName evidence="10">Amino acid transporter transmembrane domain-containing protein</fullName>
    </recommendedName>
</protein>
<feature type="transmembrane region" description="Helical" evidence="9">
    <location>
        <begin position="652"/>
        <end position="669"/>
    </location>
</feature>
<feature type="region of interest" description="Disordered" evidence="8">
    <location>
        <begin position="192"/>
        <end position="267"/>
    </location>
</feature>
<feature type="transmembrane region" description="Helical" evidence="9">
    <location>
        <begin position="341"/>
        <end position="364"/>
    </location>
</feature>
<evidence type="ECO:0000313" key="12">
    <source>
        <dbReference type="Proteomes" id="UP001329825"/>
    </source>
</evidence>
<keyword evidence="4 9" id="KW-0812">Transmembrane</keyword>
<feature type="transmembrane region" description="Helical" evidence="9">
    <location>
        <begin position="448"/>
        <end position="470"/>
    </location>
</feature>